<comment type="caution">
    <text evidence="11">The sequence shown here is derived from an EMBL/GenBank/DDBJ whole genome shotgun (WGS) entry which is preliminary data.</text>
</comment>
<evidence type="ECO:0000313" key="11">
    <source>
        <dbReference type="EMBL" id="RYU96517.1"/>
    </source>
</evidence>
<comment type="similarity">
    <text evidence="9">Belongs to the TrpF family.</text>
</comment>
<protein>
    <recommendedName>
        <fullName evidence="4 9">N-(5'-phosphoribosyl)anthranilate isomerase</fullName>
        <shortName evidence="9">PRAI</shortName>
        <ecNumber evidence="3 9">5.3.1.24</ecNumber>
    </recommendedName>
</protein>
<dbReference type="EMBL" id="SEWF01000007">
    <property type="protein sequence ID" value="RYU96517.1"/>
    <property type="molecule type" value="Genomic_DNA"/>
</dbReference>
<dbReference type="InterPro" id="IPR001240">
    <property type="entry name" value="PRAI_dom"/>
</dbReference>
<evidence type="ECO:0000256" key="3">
    <source>
        <dbReference type="ARBA" id="ARBA00012572"/>
    </source>
</evidence>
<evidence type="ECO:0000256" key="4">
    <source>
        <dbReference type="ARBA" id="ARBA00022272"/>
    </source>
</evidence>
<proteinExistence type="inferred from homology"/>
<keyword evidence="5 9" id="KW-0028">Amino-acid biosynthesis</keyword>
<accession>A0A4Q5M3R8</accession>
<evidence type="ECO:0000313" key="12">
    <source>
        <dbReference type="Proteomes" id="UP000293162"/>
    </source>
</evidence>
<dbReference type="UniPathway" id="UPA00035">
    <property type="reaction ID" value="UER00042"/>
</dbReference>
<dbReference type="InterPro" id="IPR011060">
    <property type="entry name" value="RibuloseP-bd_barrel"/>
</dbReference>
<evidence type="ECO:0000256" key="5">
    <source>
        <dbReference type="ARBA" id="ARBA00022605"/>
    </source>
</evidence>
<evidence type="ECO:0000256" key="7">
    <source>
        <dbReference type="ARBA" id="ARBA00023141"/>
    </source>
</evidence>
<dbReference type="InterPro" id="IPR044643">
    <property type="entry name" value="TrpF_fam"/>
</dbReference>
<dbReference type="Pfam" id="PF00697">
    <property type="entry name" value="PRAI"/>
    <property type="match status" value="1"/>
</dbReference>
<evidence type="ECO:0000256" key="9">
    <source>
        <dbReference type="HAMAP-Rule" id="MF_00135"/>
    </source>
</evidence>
<dbReference type="PANTHER" id="PTHR42894:SF1">
    <property type="entry name" value="N-(5'-PHOSPHORIBOSYL)ANTHRANILATE ISOMERASE"/>
    <property type="match status" value="1"/>
</dbReference>
<keyword evidence="8 9" id="KW-0413">Isomerase</keyword>
<evidence type="ECO:0000256" key="1">
    <source>
        <dbReference type="ARBA" id="ARBA00001164"/>
    </source>
</evidence>
<evidence type="ECO:0000256" key="8">
    <source>
        <dbReference type="ARBA" id="ARBA00023235"/>
    </source>
</evidence>
<dbReference type="AlphaFoldDB" id="A0A4Q5M3R8"/>
<keyword evidence="6 9" id="KW-0822">Tryptophan biosynthesis</keyword>
<dbReference type="SUPFAM" id="SSF51366">
    <property type="entry name" value="Ribulose-phoshate binding barrel"/>
    <property type="match status" value="1"/>
</dbReference>
<dbReference type="PANTHER" id="PTHR42894">
    <property type="entry name" value="N-(5'-PHOSPHORIBOSYL)ANTHRANILATE ISOMERASE"/>
    <property type="match status" value="1"/>
</dbReference>
<dbReference type="CDD" id="cd00405">
    <property type="entry name" value="PRAI"/>
    <property type="match status" value="1"/>
</dbReference>
<evidence type="ECO:0000256" key="6">
    <source>
        <dbReference type="ARBA" id="ARBA00022822"/>
    </source>
</evidence>
<sequence length="231" mass="25073">MTNQEKTDTFPKPKSFPRIKICCISSIQEAKDAISFGASALGLVAKMPSGPGPIADELIREIVATIPPPVASFLLTSRTDTRAIIEHQQSVNSNVIQIVDAIASGTYADFKREIPAIRIVQVIHVVDEKSIDEALACAEQVDALLLDSGNPTLAVKELGGTGRVHNWTMSRKIVEQSKVPVFLAGGLKAENVRAAIENVQPHGLDLCSSVRTNGHLDLFKLETFFNEVYKI</sequence>
<reference evidence="11 12" key="1">
    <citation type="submission" date="2019-02" db="EMBL/GenBank/DDBJ databases">
        <title>Bacterial novel species Emticicia sp. 17J42-9 isolated from soil.</title>
        <authorList>
            <person name="Jung H.-Y."/>
        </authorList>
    </citation>
    <scope>NUCLEOTIDE SEQUENCE [LARGE SCALE GENOMIC DNA]</scope>
    <source>
        <strain evidence="11 12">17J42-9</strain>
    </source>
</reference>
<evidence type="ECO:0000259" key="10">
    <source>
        <dbReference type="Pfam" id="PF00697"/>
    </source>
</evidence>
<dbReference type="GO" id="GO:0000162">
    <property type="term" value="P:L-tryptophan biosynthetic process"/>
    <property type="evidence" value="ECO:0007669"/>
    <property type="project" value="UniProtKB-UniRule"/>
</dbReference>
<evidence type="ECO:0000256" key="2">
    <source>
        <dbReference type="ARBA" id="ARBA00004664"/>
    </source>
</evidence>
<organism evidence="11 12">
    <name type="scientific">Emticicia agri</name>
    <dbReference type="NCBI Taxonomy" id="2492393"/>
    <lineage>
        <taxon>Bacteria</taxon>
        <taxon>Pseudomonadati</taxon>
        <taxon>Bacteroidota</taxon>
        <taxon>Cytophagia</taxon>
        <taxon>Cytophagales</taxon>
        <taxon>Leadbetterellaceae</taxon>
        <taxon>Emticicia</taxon>
    </lineage>
</organism>
<dbReference type="Proteomes" id="UP000293162">
    <property type="component" value="Unassembled WGS sequence"/>
</dbReference>
<name>A0A4Q5M3R8_9BACT</name>
<dbReference type="RefSeq" id="WP_130020193.1">
    <property type="nucleotide sequence ID" value="NZ_SEWF01000007.1"/>
</dbReference>
<dbReference type="HAMAP" id="MF_00135">
    <property type="entry name" value="PRAI"/>
    <property type="match status" value="1"/>
</dbReference>
<keyword evidence="12" id="KW-1185">Reference proteome</keyword>
<dbReference type="GO" id="GO:0004640">
    <property type="term" value="F:phosphoribosylanthranilate isomerase activity"/>
    <property type="evidence" value="ECO:0007669"/>
    <property type="project" value="UniProtKB-UniRule"/>
</dbReference>
<keyword evidence="7 9" id="KW-0057">Aromatic amino acid biosynthesis</keyword>
<gene>
    <name evidence="9" type="primary">trpF</name>
    <name evidence="11" type="ORF">EWM59_06805</name>
</gene>
<dbReference type="OrthoDB" id="9786954at2"/>
<comment type="pathway">
    <text evidence="2 9">Amino-acid biosynthesis; L-tryptophan biosynthesis; L-tryptophan from chorismate: step 3/5.</text>
</comment>
<feature type="domain" description="N-(5'phosphoribosyl) anthranilate isomerase (PRAI)" evidence="10">
    <location>
        <begin position="20"/>
        <end position="226"/>
    </location>
</feature>
<dbReference type="Gene3D" id="3.20.20.70">
    <property type="entry name" value="Aldolase class I"/>
    <property type="match status" value="1"/>
</dbReference>
<comment type="catalytic activity">
    <reaction evidence="1 9">
        <text>N-(5-phospho-beta-D-ribosyl)anthranilate = 1-(2-carboxyphenylamino)-1-deoxy-D-ribulose 5-phosphate</text>
        <dbReference type="Rhea" id="RHEA:21540"/>
        <dbReference type="ChEBI" id="CHEBI:18277"/>
        <dbReference type="ChEBI" id="CHEBI:58613"/>
        <dbReference type="EC" id="5.3.1.24"/>
    </reaction>
</comment>
<dbReference type="EC" id="5.3.1.24" evidence="3 9"/>
<dbReference type="InterPro" id="IPR013785">
    <property type="entry name" value="Aldolase_TIM"/>
</dbReference>